<proteinExistence type="predicted"/>
<organism evidence="2 3">
    <name type="scientific">Ensete ventricosum</name>
    <name type="common">Abyssinian banana</name>
    <name type="synonym">Musa ensete</name>
    <dbReference type="NCBI Taxonomy" id="4639"/>
    <lineage>
        <taxon>Eukaryota</taxon>
        <taxon>Viridiplantae</taxon>
        <taxon>Streptophyta</taxon>
        <taxon>Embryophyta</taxon>
        <taxon>Tracheophyta</taxon>
        <taxon>Spermatophyta</taxon>
        <taxon>Magnoliopsida</taxon>
        <taxon>Liliopsida</taxon>
        <taxon>Zingiberales</taxon>
        <taxon>Musaceae</taxon>
        <taxon>Ensete</taxon>
    </lineage>
</organism>
<evidence type="ECO:0000256" key="1">
    <source>
        <dbReference type="SAM" id="MobiDB-lite"/>
    </source>
</evidence>
<name>A0A426Z6K1_ENSVE</name>
<dbReference type="AlphaFoldDB" id="A0A426Z6K1"/>
<dbReference type="Proteomes" id="UP000287651">
    <property type="component" value="Unassembled WGS sequence"/>
</dbReference>
<evidence type="ECO:0000313" key="2">
    <source>
        <dbReference type="EMBL" id="RRT59614.1"/>
    </source>
</evidence>
<feature type="region of interest" description="Disordered" evidence="1">
    <location>
        <begin position="79"/>
        <end position="98"/>
    </location>
</feature>
<dbReference type="EMBL" id="AMZH03008143">
    <property type="protein sequence ID" value="RRT59614.1"/>
    <property type="molecule type" value="Genomic_DNA"/>
</dbReference>
<evidence type="ECO:0000313" key="3">
    <source>
        <dbReference type="Proteomes" id="UP000287651"/>
    </source>
</evidence>
<reference evidence="2 3" key="1">
    <citation type="journal article" date="2014" name="Agronomy (Basel)">
        <title>A Draft Genome Sequence for Ensete ventricosum, the Drought-Tolerant Tree Against Hunger.</title>
        <authorList>
            <person name="Harrison J."/>
            <person name="Moore K.A."/>
            <person name="Paszkiewicz K."/>
            <person name="Jones T."/>
            <person name="Grant M."/>
            <person name="Ambacheew D."/>
            <person name="Muzemil S."/>
            <person name="Studholme D.J."/>
        </authorList>
    </citation>
    <scope>NUCLEOTIDE SEQUENCE [LARGE SCALE GENOMIC DNA]</scope>
</reference>
<comment type="caution">
    <text evidence="2">The sequence shown here is derived from an EMBL/GenBank/DDBJ whole genome shotgun (WGS) entry which is preliminary data.</text>
</comment>
<protein>
    <submittedName>
        <fullName evidence="2">Uncharacterized protein</fullName>
    </submittedName>
</protein>
<accession>A0A426Z6K1</accession>
<gene>
    <name evidence="2" type="ORF">B296_00016717</name>
</gene>
<sequence length="98" mass="10628">MVNRLKRILPLSRAIRDMTEMWLVKAGLSPASRGAMDLNVLHIKPRMSSGKSAPAIRVESSQLEVEVIHVETTAKRLVGSSAPDQAAASRPGKRVTVV</sequence>